<dbReference type="OrthoDB" id="205639at2759"/>
<evidence type="ECO:0000256" key="7">
    <source>
        <dbReference type="ARBA" id="ARBA00023136"/>
    </source>
</evidence>
<comment type="caution">
    <text evidence="13">The sequence shown here is derived from an EMBL/GenBank/DDBJ whole genome shotgun (WGS) entry which is preliminary data.</text>
</comment>
<dbReference type="SUPFAM" id="SSF64268">
    <property type="entry name" value="PX domain"/>
    <property type="match status" value="1"/>
</dbReference>
<evidence type="ECO:0000256" key="2">
    <source>
        <dbReference type="ARBA" id="ARBA00004496"/>
    </source>
</evidence>
<dbReference type="AlphaFoldDB" id="A0A9P6YPX3"/>
<reference evidence="13" key="1">
    <citation type="journal article" date="2020" name="Microb. Genom.">
        <title>Genetic diversity of clinical and environmental Mucorales isolates obtained from an investigation of mucormycosis cases among solid organ transplant recipients.</title>
        <authorList>
            <person name="Nguyen M.H."/>
            <person name="Kaul D."/>
            <person name="Muto C."/>
            <person name="Cheng S.J."/>
            <person name="Richter R.A."/>
            <person name="Bruno V.M."/>
            <person name="Liu G."/>
            <person name="Beyhan S."/>
            <person name="Sundermann A.J."/>
            <person name="Mounaud S."/>
            <person name="Pasculle A.W."/>
            <person name="Nierman W.C."/>
            <person name="Driscoll E."/>
            <person name="Cumbie R."/>
            <person name="Clancy C.J."/>
            <person name="Dupont C.L."/>
        </authorList>
    </citation>
    <scope>NUCLEOTIDE SEQUENCE</scope>
    <source>
        <strain evidence="13">GL16</strain>
    </source>
</reference>
<evidence type="ECO:0000256" key="4">
    <source>
        <dbReference type="ARBA" id="ARBA00022448"/>
    </source>
</evidence>
<dbReference type="Pfam" id="PF09325">
    <property type="entry name" value="Vps5"/>
    <property type="match status" value="2"/>
</dbReference>
<keyword evidence="6" id="KW-0446">Lipid-binding</keyword>
<accession>A0A9P6YPX3</accession>
<dbReference type="SMART" id="SM00312">
    <property type="entry name" value="PX"/>
    <property type="match status" value="1"/>
</dbReference>
<dbReference type="GO" id="GO:0035091">
    <property type="term" value="F:phosphatidylinositol binding"/>
    <property type="evidence" value="ECO:0007669"/>
    <property type="project" value="InterPro"/>
</dbReference>
<evidence type="ECO:0000256" key="8">
    <source>
        <dbReference type="ARBA" id="ARBA00040748"/>
    </source>
</evidence>
<dbReference type="InterPro" id="IPR036871">
    <property type="entry name" value="PX_dom_sf"/>
</dbReference>
<dbReference type="PANTHER" id="PTHR45949:SF2">
    <property type="entry name" value="SORTING NEXIN-4"/>
    <property type="match status" value="1"/>
</dbReference>
<proteinExistence type="inferred from homology"/>
<evidence type="ECO:0000313" key="14">
    <source>
        <dbReference type="Proteomes" id="UP000717996"/>
    </source>
</evidence>
<dbReference type="EMBL" id="JAANIT010000014">
    <property type="protein sequence ID" value="KAG1553945.1"/>
    <property type="molecule type" value="Genomic_DNA"/>
</dbReference>
<dbReference type="Proteomes" id="UP000717996">
    <property type="component" value="Unassembled WGS sequence"/>
</dbReference>
<feature type="domain" description="PX" evidence="12">
    <location>
        <begin position="95"/>
        <end position="218"/>
    </location>
</feature>
<dbReference type="PROSITE" id="PS50195">
    <property type="entry name" value="PX"/>
    <property type="match status" value="1"/>
</dbReference>
<organism evidence="13 14">
    <name type="scientific">Rhizopus oryzae</name>
    <name type="common">Mucormycosis agent</name>
    <name type="synonym">Rhizopus arrhizus var. delemar</name>
    <dbReference type="NCBI Taxonomy" id="64495"/>
    <lineage>
        <taxon>Eukaryota</taxon>
        <taxon>Fungi</taxon>
        <taxon>Fungi incertae sedis</taxon>
        <taxon>Mucoromycota</taxon>
        <taxon>Mucoromycotina</taxon>
        <taxon>Mucoromycetes</taxon>
        <taxon>Mucorales</taxon>
        <taxon>Mucorineae</taxon>
        <taxon>Rhizopodaceae</taxon>
        <taxon>Rhizopus</taxon>
    </lineage>
</organism>
<dbReference type="GO" id="GO:0005769">
    <property type="term" value="C:early endosome"/>
    <property type="evidence" value="ECO:0007669"/>
    <property type="project" value="TreeGrafter"/>
</dbReference>
<dbReference type="GO" id="GO:0061709">
    <property type="term" value="P:reticulophagy"/>
    <property type="evidence" value="ECO:0007669"/>
    <property type="project" value="TreeGrafter"/>
</dbReference>
<dbReference type="CDD" id="cd06863">
    <property type="entry name" value="PX_Atg24p"/>
    <property type="match status" value="1"/>
</dbReference>
<dbReference type="InterPro" id="IPR001683">
    <property type="entry name" value="PX_dom"/>
</dbReference>
<dbReference type="InterPro" id="IPR015404">
    <property type="entry name" value="Vps5_C"/>
</dbReference>
<keyword evidence="10" id="KW-0175">Coiled coil</keyword>
<dbReference type="Gene3D" id="3.30.1520.10">
    <property type="entry name" value="Phox-like domain"/>
    <property type="match status" value="1"/>
</dbReference>
<comment type="similarity">
    <text evidence="3">Belongs to the sorting nexin family.</text>
</comment>
<sequence>MSDDFENIIQWDVHTDTQTPQLEIKDPLSQFNEERLLSPSPTSLSSLNVDSKSADEPPASPHFSAPTAPLASNSNSKLPTITSHEKEDDNVEVLPMTILIEEPRKHNDPTQGTYVTYLVTTQTTLKTFKPTQPIHVRRRFQDFVWLHTALTLEFPACIIPPLPDKHRLEYIKGDRFSNEFITKRKLSLQWFLDRISKHPILQKAQSARVFLESNDFRNDKRIQSTHIPPPTSLIGSIGDTLVNAFARLKKPDERFEEMKEVVNRLEDNLNTIERLYMRINKRQRDLQNDYTSFANSIQGLSALETNIKRTLHQFAETCKAYSKVMSEMSEKEELLFLNEIHELLAYCYAAKDVLKARDQKQLDFEELSRYLDQAALEKERILHPKFNDRANIAEYVTDKINEVRGISMQQARREKLSRLETKIKELQEEVTQANDESNKFSSQVVKEFGLFQKTKIMELKQGLLAYADCHIAFHEKGMSIWEKILPVLESMDSVKGDGEATV</sequence>
<comment type="subcellular location">
    <subcellularLocation>
        <location evidence="2">Cytoplasm</location>
    </subcellularLocation>
    <subcellularLocation>
        <location evidence="1">Endomembrane system</location>
        <topology evidence="1">Peripheral membrane protein</topology>
    </subcellularLocation>
</comment>
<dbReference type="SUPFAM" id="SSF103657">
    <property type="entry name" value="BAR/IMD domain-like"/>
    <property type="match status" value="1"/>
</dbReference>
<feature type="coiled-coil region" evidence="10">
    <location>
        <begin position="409"/>
        <end position="443"/>
    </location>
</feature>
<dbReference type="GO" id="GO:0034727">
    <property type="term" value="P:piecemeal microautophagy of the nucleus"/>
    <property type="evidence" value="ECO:0007669"/>
    <property type="project" value="TreeGrafter"/>
</dbReference>
<evidence type="ECO:0000256" key="3">
    <source>
        <dbReference type="ARBA" id="ARBA00010883"/>
    </source>
</evidence>
<keyword evidence="7" id="KW-0472">Membrane</keyword>
<dbReference type="GO" id="GO:0000422">
    <property type="term" value="P:autophagy of mitochondrion"/>
    <property type="evidence" value="ECO:0007669"/>
    <property type="project" value="TreeGrafter"/>
</dbReference>
<evidence type="ECO:0000256" key="10">
    <source>
        <dbReference type="SAM" id="Coils"/>
    </source>
</evidence>
<dbReference type="Pfam" id="PF00787">
    <property type="entry name" value="PX"/>
    <property type="match status" value="1"/>
</dbReference>
<gene>
    <name evidence="13" type="ORF">G6F51_000277</name>
</gene>
<evidence type="ECO:0000259" key="12">
    <source>
        <dbReference type="PROSITE" id="PS50195"/>
    </source>
</evidence>
<feature type="region of interest" description="Disordered" evidence="11">
    <location>
        <begin position="34"/>
        <end position="87"/>
    </location>
</feature>
<dbReference type="Gene3D" id="1.20.1270.60">
    <property type="entry name" value="Arfaptin homology (AH) domain/BAR domain"/>
    <property type="match status" value="1"/>
</dbReference>
<keyword evidence="5" id="KW-0963">Cytoplasm</keyword>
<feature type="region of interest" description="Disordered" evidence="11">
    <location>
        <begin position="1"/>
        <end position="22"/>
    </location>
</feature>
<dbReference type="GO" id="GO:0015031">
    <property type="term" value="P:protein transport"/>
    <property type="evidence" value="ECO:0007669"/>
    <property type="project" value="TreeGrafter"/>
</dbReference>
<evidence type="ECO:0000256" key="6">
    <source>
        <dbReference type="ARBA" id="ARBA00023121"/>
    </source>
</evidence>
<dbReference type="PANTHER" id="PTHR45949">
    <property type="entry name" value="SORTING NEXIN-4"/>
    <property type="match status" value="1"/>
</dbReference>
<evidence type="ECO:0000256" key="1">
    <source>
        <dbReference type="ARBA" id="ARBA00004184"/>
    </source>
</evidence>
<evidence type="ECO:0000256" key="5">
    <source>
        <dbReference type="ARBA" id="ARBA00022490"/>
    </source>
</evidence>
<dbReference type="GO" id="GO:0032456">
    <property type="term" value="P:endocytic recycling"/>
    <property type="evidence" value="ECO:0007669"/>
    <property type="project" value="TreeGrafter"/>
</dbReference>
<keyword evidence="4" id="KW-0813">Transport</keyword>
<feature type="compositionally biased region" description="Polar residues" evidence="11">
    <location>
        <begin position="70"/>
        <end position="82"/>
    </location>
</feature>
<evidence type="ECO:0000256" key="9">
    <source>
        <dbReference type="ARBA" id="ARBA00041273"/>
    </source>
</evidence>
<feature type="compositionally biased region" description="Low complexity" evidence="11">
    <location>
        <begin position="37"/>
        <end position="47"/>
    </location>
</feature>
<feature type="coiled-coil region" evidence="10">
    <location>
        <begin position="255"/>
        <end position="289"/>
    </location>
</feature>
<name>A0A9P6YPX3_RHIOR</name>
<evidence type="ECO:0000313" key="13">
    <source>
        <dbReference type="EMBL" id="KAG1553945.1"/>
    </source>
</evidence>
<dbReference type="GO" id="GO:0000407">
    <property type="term" value="C:phagophore assembly site"/>
    <property type="evidence" value="ECO:0007669"/>
    <property type="project" value="TreeGrafter"/>
</dbReference>
<evidence type="ECO:0000256" key="11">
    <source>
        <dbReference type="SAM" id="MobiDB-lite"/>
    </source>
</evidence>
<dbReference type="InterPro" id="IPR027267">
    <property type="entry name" value="AH/BAR_dom_sf"/>
</dbReference>
<protein>
    <recommendedName>
        <fullName evidence="8">Sorting nexin-4</fullName>
    </recommendedName>
    <alternativeName>
        <fullName evidence="9">Autophagy-related protein 24</fullName>
    </alternativeName>
</protein>